<gene>
    <name evidence="3" type="ORF">IGS67_05080</name>
</gene>
<keyword evidence="1" id="KW-0812">Transmembrane</keyword>
<dbReference type="Proteomes" id="UP000642107">
    <property type="component" value="Unassembled WGS sequence"/>
</dbReference>
<dbReference type="EMBL" id="JACZDF010000002">
    <property type="protein sequence ID" value="MBD9698868.1"/>
    <property type="molecule type" value="Genomic_DNA"/>
</dbReference>
<keyword evidence="1" id="KW-0472">Membrane</keyword>
<organism evidence="3 4">
    <name type="scientific">Flavimobilis rhizosphaerae</name>
    <dbReference type="NCBI Taxonomy" id="2775421"/>
    <lineage>
        <taxon>Bacteria</taxon>
        <taxon>Bacillati</taxon>
        <taxon>Actinomycetota</taxon>
        <taxon>Actinomycetes</taxon>
        <taxon>Micrococcales</taxon>
        <taxon>Jonesiaceae</taxon>
        <taxon>Flavimobilis</taxon>
    </lineage>
</organism>
<evidence type="ECO:0000259" key="2">
    <source>
        <dbReference type="Pfam" id="PF13828"/>
    </source>
</evidence>
<proteinExistence type="predicted"/>
<accession>A0ABR9DP20</accession>
<feature type="domain" description="DUF4190" evidence="2">
    <location>
        <begin position="63"/>
        <end position="115"/>
    </location>
</feature>
<dbReference type="InterPro" id="IPR025241">
    <property type="entry name" value="DUF4190"/>
</dbReference>
<comment type="caution">
    <text evidence="3">The sequence shown here is derived from an EMBL/GenBank/DDBJ whole genome shotgun (WGS) entry which is preliminary data.</text>
</comment>
<name>A0ABR9DP20_9MICO</name>
<evidence type="ECO:0000313" key="4">
    <source>
        <dbReference type="Proteomes" id="UP000642107"/>
    </source>
</evidence>
<feature type="transmembrane region" description="Helical" evidence="1">
    <location>
        <begin position="97"/>
        <end position="124"/>
    </location>
</feature>
<evidence type="ECO:0000256" key="1">
    <source>
        <dbReference type="SAM" id="Phobius"/>
    </source>
</evidence>
<evidence type="ECO:0000313" key="3">
    <source>
        <dbReference type="EMBL" id="MBD9698868.1"/>
    </source>
</evidence>
<sequence length="125" mass="12700">MVQSQRAARSARRAQVAHQARVVQVEQWEAAYREVHGGQAPPPGALPPGAASVLSPARTNVAAILSLVFGLGGGLLGIVFGHVALKQIAETGERGRGLAVAGLVLGYLGLLIIVAVVVGLLVLAG</sequence>
<dbReference type="Pfam" id="PF13828">
    <property type="entry name" value="DUF4190"/>
    <property type="match status" value="1"/>
</dbReference>
<protein>
    <submittedName>
        <fullName evidence="3">DUF4190 domain-containing protein</fullName>
    </submittedName>
</protein>
<reference evidence="3 4" key="1">
    <citation type="submission" date="2020-09" db="EMBL/GenBank/DDBJ databases">
        <title>Flavimobilis rhizosphaerae sp. nov., isolated from rhizosphere soil of Spartina alterniflora.</title>
        <authorList>
            <person name="Hanqin C."/>
        </authorList>
    </citation>
    <scope>NUCLEOTIDE SEQUENCE [LARGE SCALE GENOMIC DNA]</scope>
    <source>
        <strain evidence="3 4">GY 10621</strain>
    </source>
</reference>
<feature type="transmembrane region" description="Helical" evidence="1">
    <location>
        <begin position="61"/>
        <end position="85"/>
    </location>
</feature>
<keyword evidence="1" id="KW-1133">Transmembrane helix</keyword>
<keyword evidence="4" id="KW-1185">Reference proteome</keyword>